<dbReference type="GO" id="GO:0140664">
    <property type="term" value="F:ATP-dependent DNA damage sensor activity"/>
    <property type="evidence" value="ECO:0007669"/>
    <property type="project" value="InterPro"/>
</dbReference>
<dbReference type="GO" id="GO:0090656">
    <property type="term" value="P:t-circle formation"/>
    <property type="evidence" value="ECO:0007669"/>
    <property type="project" value="TreeGrafter"/>
</dbReference>
<dbReference type="CDD" id="cd19491">
    <property type="entry name" value="XRCC3"/>
    <property type="match status" value="1"/>
</dbReference>
<dbReference type="PANTHER" id="PTHR46487">
    <property type="entry name" value="DNA REPAIR PROTEIN XRCC3"/>
    <property type="match status" value="1"/>
</dbReference>
<organism evidence="12 13">
    <name type="scientific">Albula glossodonta</name>
    <name type="common">roundjaw bonefish</name>
    <dbReference type="NCBI Taxonomy" id="121402"/>
    <lineage>
        <taxon>Eukaryota</taxon>
        <taxon>Metazoa</taxon>
        <taxon>Chordata</taxon>
        <taxon>Craniata</taxon>
        <taxon>Vertebrata</taxon>
        <taxon>Euteleostomi</taxon>
        <taxon>Actinopterygii</taxon>
        <taxon>Neopterygii</taxon>
        <taxon>Teleostei</taxon>
        <taxon>Albuliformes</taxon>
        <taxon>Albulidae</taxon>
        <taxon>Albula</taxon>
    </lineage>
</organism>
<evidence type="ECO:0000256" key="2">
    <source>
        <dbReference type="ARBA" id="ARBA00007095"/>
    </source>
</evidence>
<dbReference type="GO" id="GO:0071140">
    <property type="term" value="P:resolution of mitotic recombination intermediates"/>
    <property type="evidence" value="ECO:0007669"/>
    <property type="project" value="TreeGrafter"/>
</dbReference>
<dbReference type="InterPro" id="IPR020588">
    <property type="entry name" value="RecA_ATP-bd"/>
</dbReference>
<evidence type="ECO:0000256" key="6">
    <source>
        <dbReference type="ARBA" id="ARBA00023125"/>
    </source>
</evidence>
<feature type="domain" description="RecA family profile 1" evidence="11">
    <location>
        <begin position="81"/>
        <end position="262"/>
    </location>
</feature>
<dbReference type="OrthoDB" id="1861185at2759"/>
<keyword evidence="7" id="KW-0233">DNA recombination</keyword>
<keyword evidence="6" id="KW-0238">DNA-binding</keyword>
<gene>
    <name evidence="12" type="ORF">JZ751_002947</name>
</gene>
<feature type="compositionally biased region" description="Basic and acidic residues" evidence="10">
    <location>
        <begin position="341"/>
        <end position="351"/>
    </location>
</feature>
<dbReference type="InterPro" id="IPR027417">
    <property type="entry name" value="P-loop_NTPase"/>
</dbReference>
<dbReference type="PANTHER" id="PTHR46487:SF1">
    <property type="entry name" value="DNA REPAIR PROTEIN XRCC3"/>
    <property type="match status" value="1"/>
</dbReference>
<evidence type="ECO:0000256" key="1">
    <source>
        <dbReference type="ARBA" id="ARBA00004123"/>
    </source>
</evidence>
<comment type="caution">
    <text evidence="12">The sequence shown here is derived from an EMBL/GenBank/DDBJ whole genome shotgun (WGS) entry which is preliminary data.</text>
</comment>
<comment type="similarity">
    <text evidence="2">Belongs to the RecA family. RAD51 subfamily.</text>
</comment>
<dbReference type="EMBL" id="JAFBMS010000102">
    <property type="protein sequence ID" value="KAG9336600.1"/>
    <property type="molecule type" value="Genomic_DNA"/>
</dbReference>
<evidence type="ECO:0000256" key="8">
    <source>
        <dbReference type="ARBA" id="ARBA00023204"/>
    </source>
</evidence>
<proteinExistence type="inferred from homology"/>
<name>A0A8T2NBA2_9TELE</name>
<evidence type="ECO:0000256" key="7">
    <source>
        <dbReference type="ARBA" id="ARBA00023172"/>
    </source>
</evidence>
<feature type="region of interest" description="Disordered" evidence="10">
    <location>
        <begin position="341"/>
        <end position="361"/>
    </location>
</feature>
<evidence type="ECO:0000313" key="12">
    <source>
        <dbReference type="EMBL" id="KAG9336600.1"/>
    </source>
</evidence>
<dbReference type="GO" id="GO:0005657">
    <property type="term" value="C:replication fork"/>
    <property type="evidence" value="ECO:0007669"/>
    <property type="project" value="TreeGrafter"/>
</dbReference>
<dbReference type="InterPro" id="IPR016467">
    <property type="entry name" value="DNA_recomb/repair_RecA-like"/>
</dbReference>
<dbReference type="PROSITE" id="PS50162">
    <property type="entry name" value="RECA_2"/>
    <property type="match status" value="1"/>
</dbReference>
<dbReference type="SUPFAM" id="SSF52540">
    <property type="entry name" value="P-loop containing nucleoside triphosphate hydrolases"/>
    <property type="match status" value="1"/>
</dbReference>
<dbReference type="Proteomes" id="UP000824540">
    <property type="component" value="Unassembled WGS sequence"/>
</dbReference>
<dbReference type="GO" id="GO:0000722">
    <property type="term" value="P:telomere maintenance via recombination"/>
    <property type="evidence" value="ECO:0007669"/>
    <property type="project" value="TreeGrafter"/>
</dbReference>
<keyword evidence="9" id="KW-0539">Nucleus</keyword>
<dbReference type="Gene3D" id="3.40.50.300">
    <property type="entry name" value="P-loop containing nucleotide triphosphate hydrolases"/>
    <property type="match status" value="1"/>
</dbReference>
<dbReference type="GO" id="GO:0005524">
    <property type="term" value="F:ATP binding"/>
    <property type="evidence" value="ECO:0007669"/>
    <property type="project" value="UniProtKB-KW"/>
</dbReference>
<dbReference type="PIRSF" id="PIRSF005856">
    <property type="entry name" value="Rad51"/>
    <property type="match status" value="1"/>
</dbReference>
<dbReference type="InterPro" id="IPR058766">
    <property type="entry name" value="HHH_XRCC3_RAD51B"/>
</dbReference>
<keyword evidence="5" id="KW-0067">ATP-binding</keyword>
<evidence type="ECO:0000313" key="13">
    <source>
        <dbReference type="Proteomes" id="UP000824540"/>
    </source>
</evidence>
<reference evidence="12" key="1">
    <citation type="thesis" date="2021" institute="BYU ScholarsArchive" country="Provo, UT, USA">
        <title>Applications of and Algorithms for Genome Assembly and Genomic Analyses with an Emphasis on Marine Teleosts.</title>
        <authorList>
            <person name="Pickett B.D."/>
        </authorList>
    </citation>
    <scope>NUCLEOTIDE SEQUENCE</scope>
    <source>
        <strain evidence="12">HI-2016</strain>
    </source>
</reference>
<evidence type="ECO:0000256" key="3">
    <source>
        <dbReference type="ARBA" id="ARBA00022741"/>
    </source>
</evidence>
<dbReference type="SUPFAM" id="SSF47789">
    <property type="entry name" value="C-terminal domain of RNA polymerase alpha subunit"/>
    <property type="match status" value="1"/>
</dbReference>
<evidence type="ECO:0000256" key="10">
    <source>
        <dbReference type="SAM" id="MobiDB-lite"/>
    </source>
</evidence>
<comment type="subcellular location">
    <subcellularLocation>
        <location evidence="1">Nucleus</location>
    </subcellularLocation>
</comment>
<dbReference type="Pfam" id="PF08423">
    <property type="entry name" value="Rad51"/>
    <property type="match status" value="1"/>
</dbReference>
<dbReference type="GO" id="GO:0045003">
    <property type="term" value="P:double-strand break repair via synthesis-dependent strand annealing"/>
    <property type="evidence" value="ECO:0007669"/>
    <property type="project" value="TreeGrafter"/>
</dbReference>
<dbReference type="GO" id="GO:0033065">
    <property type="term" value="C:Rad51C-XRCC3 complex"/>
    <property type="evidence" value="ECO:0007669"/>
    <property type="project" value="TreeGrafter"/>
</dbReference>
<evidence type="ECO:0000259" key="11">
    <source>
        <dbReference type="PROSITE" id="PS50162"/>
    </source>
</evidence>
<evidence type="ECO:0000256" key="5">
    <source>
        <dbReference type="ARBA" id="ARBA00022840"/>
    </source>
</evidence>
<evidence type="ECO:0000256" key="9">
    <source>
        <dbReference type="ARBA" id="ARBA00023242"/>
    </source>
</evidence>
<dbReference type="GO" id="GO:0000400">
    <property type="term" value="F:four-way junction DNA binding"/>
    <property type="evidence" value="ECO:0007669"/>
    <property type="project" value="TreeGrafter"/>
</dbReference>
<dbReference type="Pfam" id="PF26169">
    <property type="entry name" value="HHH_XRCC3_RpoA"/>
    <property type="match status" value="1"/>
</dbReference>
<keyword evidence="13" id="KW-1185">Reference proteome</keyword>
<keyword evidence="4" id="KW-0227">DNA damage</keyword>
<keyword evidence="3" id="KW-0547">Nucleotide-binding</keyword>
<evidence type="ECO:0000256" key="4">
    <source>
        <dbReference type="ARBA" id="ARBA00022763"/>
    </source>
</evidence>
<accession>A0A8T2NBA2</accession>
<keyword evidence="8" id="KW-0234">DNA repair</keyword>
<dbReference type="InterPro" id="IPR047348">
    <property type="entry name" value="XRCC3-like_C"/>
</dbReference>
<dbReference type="InterPro" id="IPR013632">
    <property type="entry name" value="Rad51_C"/>
</dbReference>
<protein>
    <recommendedName>
        <fullName evidence="11">RecA family profile 1 domain-containing protein</fullName>
    </recommendedName>
</protein>
<sequence length="361" mass="39864">MEVMDWDKLDLSSRIITAVKKANIKSAREILSLSGPDLQRLTRLSRPDVKNLHIAVAELNRKAPPITALQLYHGVCPTLETGHKLTLGCPVLDGLLRGGVPLSGITELAGESGVGKTQIGLQLCLSVQYPLEHKGLGSGAVYICTEDSFPIKRLRQLITQQSRLRPELPAELVHSIRFSDNIYIEHTADLAALQACVLRRVPILLSRGLVRLVVVDSVAALFRCEFQSDKTIERARHLLAFANSLQRLSHSFQAPVLCINQVTDIVDNFDPAKCSYGVLPALGMAWANQVLIRLMLRRLEEQGEAGDSSRTPRKLEVVFAPHLPQAFCLCRVKEEGLKVKHPGPVEKEEAPHTQALEQGEE</sequence>
<dbReference type="AlphaFoldDB" id="A0A8T2NBA2"/>